<evidence type="ECO:0000313" key="2">
    <source>
        <dbReference type="Proteomes" id="UP000054843"/>
    </source>
</evidence>
<sequence length="80" mass="9506">MNSHAVSDSSYDHNHRTLFSLPNDAYVVVMPQFFQLSRGKFRFYAQFNTVEHVMHEEVDFIYFHNQKLVYNSEECIAVVE</sequence>
<dbReference type="EMBL" id="JYDO01000035">
    <property type="protein sequence ID" value="KRZ75715.1"/>
    <property type="molecule type" value="Genomic_DNA"/>
</dbReference>
<gene>
    <name evidence="1" type="ORF">T10_11680</name>
</gene>
<keyword evidence="2" id="KW-1185">Reference proteome</keyword>
<name>A0A0V1MVW6_9BILA</name>
<dbReference type="Proteomes" id="UP000054843">
    <property type="component" value="Unassembled WGS sequence"/>
</dbReference>
<proteinExistence type="predicted"/>
<comment type="caution">
    <text evidence="1">The sequence shown here is derived from an EMBL/GenBank/DDBJ whole genome shotgun (WGS) entry which is preliminary data.</text>
</comment>
<evidence type="ECO:0000313" key="1">
    <source>
        <dbReference type="EMBL" id="KRZ75715.1"/>
    </source>
</evidence>
<accession>A0A0V1MVW6</accession>
<dbReference type="AlphaFoldDB" id="A0A0V1MVW6"/>
<protein>
    <submittedName>
        <fullName evidence="1">Uncharacterized protein</fullName>
    </submittedName>
</protein>
<organism evidence="1 2">
    <name type="scientific">Trichinella papuae</name>
    <dbReference type="NCBI Taxonomy" id="268474"/>
    <lineage>
        <taxon>Eukaryota</taxon>
        <taxon>Metazoa</taxon>
        <taxon>Ecdysozoa</taxon>
        <taxon>Nematoda</taxon>
        <taxon>Enoplea</taxon>
        <taxon>Dorylaimia</taxon>
        <taxon>Trichinellida</taxon>
        <taxon>Trichinellidae</taxon>
        <taxon>Trichinella</taxon>
    </lineage>
</organism>
<reference evidence="1 2" key="1">
    <citation type="submission" date="2015-01" db="EMBL/GenBank/DDBJ databases">
        <title>Evolution of Trichinella species and genotypes.</title>
        <authorList>
            <person name="Korhonen P.K."/>
            <person name="Edoardo P."/>
            <person name="Giuseppe L.R."/>
            <person name="Gasser R.B."/>
        </authorList>
    </citation>
    <scope>NUCLEOTIDE SEQUENCE [LARGE SCALE GENOMIC DNA]</scope>
    <source>
        <strain evidence="1">ISS1980</strain>
    </source>
</reference>